<accession>A0ACB9DCS7</accession>
<keyword evidence="2" id="KW-1185">Reference proteome</keyword>
<evidence type="ECO:0000313" key="1">
    <source>
        <dbReference type="EMBL" id="KAI3744283.1"/>
    </source>
</evidence>
<gene>
    <name evidence="1" type="ORF">L1987_57360</name>
</gene>
<proteinExistence type="predicted"/>
<evidence type="ECO:0000313" key="2">
    <source>
        <dbReference type="Proteomes" id="UP001056120"/>
    </source>
</evidence>
<organism evidence="1 2">
    <name type="scientific">Smallanthus sonchifolius</name>
    <dbReference type="NCBI Taxonomy" id="185202"/>
    <lineage>
        <taxon>Eukaryota</taxon>
        <taxon>Viridiplantae</taxon>
        <taxon>Streptophyta</taxon>
        <taxon>Embryophyta</taxon>
        <taxon>Tracheophyta</taxon>
        <taxon>Spermatophyta</taxon>
        <taxon>Magnoliopsida</taxon>
        <taxon>eudicotyledons</taxon>
        <taxon>Gunneridae</taxon>
        <taxon>Pentapetalae</taxon>
        <taxon>asterids</taxon>
        <taxon>campanulids</taxon>
        <taxon>Asterales</taxon>
        <taxon>Asteraceae</taxon>
        <taxon>Asteroideae</taxon>
        <taxon>Heliantheae alliance</taxon>
        <taxon>Millerieae</taxon>
        <taxon>Smallanthus</taxon>
    </lineage>
</organism>
<protein>
    <submittedName>
        <fullName evidence="1">Uncharacterized protein</fullName>
    </submittedName>
</protein>
<name>A0ACB9DCS7_9ASTR</name>
<dbReference type="Proteomes" id="UP001056120">
    <property type="component" value="Linkage Group LG19"/>
</dbReference>
<dbReference type="EMBL" id="CM042036">
    <property type="protein sequence ID" value="KAI3744283.1"/>
    <property type="molecule type" value="Genomic_DNA"/>
</dbReference>
<sequence length="205" mass="22240">MKKAEETSRTRVTRRFVAENRDGKEAAPWGARRQGTSDSLVERWSTIGAEILGSDREDGEVGEDQAVDPRNFQSSCIGTKEGVNAAGSNLEGRVYFFNSLDHSNLNGPSPKAQGKKAQPMDNFLAHPRPRKRQRSDDPFDLNDIIGIVQTPASVSASDPVSRSMDLNSQPLPDPVQEGATVVVTRDESVEDQDHGGGHLVSSGLD</sequence>
<reference evidence="1 2" key="2">
    <citation type="journal article" date="2022" name="Mol. Ecol. Resour.">
        <title>The genomes of chicory, endive, great burdock and yacon provide insights into Asteraceae paleo-polyploidization history and plant inulin production.</title>
        <authorList>
            <person name="Fan W."/>
            <person name="Wang S."/>
            <person name="Wang H."/>
            <person name="Wang A."/>
            <person name="Jiang F."/>
            <person name="Liu H."/>
            <person name="Zhao H."/>
            <person name="Xu D."/>
            <person name="Zhang Y."/>
        </authorList>
    </citation>
    <scope>NUCLEOTIDE SEQUENCE [LARGE SCALE GENOMIC DNA]</scope>
    <source>
        <strain evidence="2">cv. Yunnan</strain>
        <tissue evidence="1">Leaves</tissue>
    </source>
</reference>
<comment type="caution">
    <text evidence="1">The sequence shown here is derived from an EMBL/GenBank/DDBJ whole genome shotgun (WGS) entry which is preliminary data.</text>
</comment>
<reference evidence="2" key="1">
    <citation type="journal article" date="2022" name="Mol. Ecol. Resour.">
        <title>The genomes of chicory, endive, great burdock and yacon provide insights into Asteraceae palaeo-polyploidization history and plant inulin production.</title>
        <authorList>
            <person name="Fan W."/>
            <person name="Wang S."/>
            <person name="Wang H."/>
            <person name="Wang A."/>
            <person name="Jiang F."/>
            <person name="Liu H."/>
            <person name="Zhao H."/>
            <person name="Xu D."/>
            <person name="Zhang Y."/>
        </authorList>
    </citation>
    <scope>NUCLEOTIDE SEQUENCE [LARGE SCALE GENOMIC DNA]</scope>
    <source>
        <strain evidence="2">cv. Yunnan</strain>
    </source>
</reference>